<name>A0A653B1I8_ECTOL</name>
<protein>
    <submittedName>
        <fullName evidence="2">Uncharacterized protein</fullName>
    </submittedName>
</protein>
<dbReference type="AlphaFoldDB" id="A0A653B1I8"/>
<organism evidence="2">
    <name type="scientific">Ectopseudomonas oleovorans</name>
    <name type="common">Pseudomonas oleovorans</name>
    <dbReference type="NCBI Taxonomy" id="301"/>
    <lineage>
        <taxon>Bacteria</taxon>
        <taxon>Pseudomonadati</taxon>
        <taxon>Pseudomonadota</taxon>
        <taxon>Gammaproteobacteria</taxon>
        <taxon>Pseudomonadales</taxon>
        <taxon>Pseudomonadaceae</taxon>
        <taxon>Ectopseudomonas</taxon>
    </lineage>
</organism>
<evidence type="ECO:0000256" key="1">
    <source>
        <dbReference type="SAM" id="MobiDB-lite"/>
    </source>
</evidence>
<proteinExistence type="predicted"/>
<accession>A0A653B1I8</accession>
<evidence type="ECO:0000313" key="2">
    <source>
        <dbReference type="EMBL" id="VDN62530.1"/>
    </source>
</evidence>
<reference evidence="2" key="1">
    <citation type="submission" date="2018-11" db="EMBL/GenBank/DDBJ databases">
        <authorList>
            <consortium name="Genoscope - CEA"/>
            <person name="William W."/>
        </authorList>
    </citation>
    <scope>NUCLEOTIDE SEQUENCE [LARGE SCALE GENOMIC DNA]</scope>
    <source>
        <strain evidence="2">T9AD</strain>
    </source>
</reference>
<feature type="region of interest" description="Disordered" evidence="1">
    <location>
        <begin position="1"/>
        <end position="25"/>
    </location>
</feature>
<gene>
    <name evidence="2" type="ORF">POT9AD_1543</name>
</gene>
<sequence>MALAGSSGRASSQPARNRARQRGSRRRAGGFIVDIQVGTLRAVCRKPGGLRCCTARFAVARLPLPAANAGSDNDSVCPGGSDEAEGQRFGDVGRFLLAFDLQYGACLEQPLAGVLLVGVGQRHHQAHPGVDLDRLDEAYAVEAVVHRHLQALRHDHDLFHQHRYQRQREEAMGDGGAEGRQLGLFRIDVDELVIAGALGELVDALLIDGQPLGFAEFLANLVLELCYGYERHSSSLRTRVFFLCA</sequence>
<dbReference type="EMBL" id="LR130779">
    <property type="protein sequence ID" value="VDN62530.1"/>
    <property type="molecule type" value="Genomic_DNA"/>
</dbReference>